<dbReference type="InterPro" id="IPR013087">
    <property type="entry name" value="Znf_C2H2_type"/>
</dbReference>
<evidence type="ECO:0000259" key="6">
    <source>
        <dbReference type="PROSITE" id="PS50157"/>
    </source>
</evidence>
<dbReference type="PANTHER" id="PTHR24379:SF121">
    <property type="entry name" value="C2H2-TYPE DOMAIN-CONTAINING PROTEIN"/>
    <property type="match status" value="1"/>
</dbReference>
<feature type="domain" description="C2H2-type" evidence="6">
    <location>
        <begin position="252"/>
        <end position="274"/>
    </location>
</feature>
<keyword evidence="4" id="KW-0862">Zinc</keyword>
<dbReference type="PROSITE" id="PS00028">
    <property type="entry name" value="ZINC_FINGER_C2H2_1"/>
    <property type="match status" value="4"/>
</dbReference>
<comment type="caution">
    <text evidence="7">The sequence shown here is derived from an EMBL/GenBank/DDBJ whole genome shotgun (WGS) entry which is preliminary data.</text>
</comment>
<keyword evidence="3 5" id="KW-0863">Zinc-finger</keyword>
<dbReference type="AlphaFoldDB" id="A0AAV8WPJ3"/>
<feature type="domain" description="C2H2-type" evidence="6">
    <location>
        <begin position="224"/>
        <end position="247"/>
    </location>
</feature>
<dbReference type="InterPro" id="IPR036236">
    <property type="entry name" value="Znf_C2H2_sf"/>
</dbReference>
<dbReference type="EMBL" id="JANEYF010005300">
    <property type="protein sequence ID" value="KAJ8928659.1"/>
    <property type="molecule type" value="Genomic_DNA"/>
</dbReference>
<dbReference type="PROSITE" id="PS50157">
    <property type="entry name" value="ZINC_FINGER_C2H2_2"/>
    <property type="match status" value="3"/>
</dbReference>
<sequence length="281" mass="33411">MATFACYLYSKGVSVIQCYLCDSVFNTAKILQTHLENLEAFLKVFCKRCKIFIRIEDAVLHSDITYSCTLCKLILPKQNFLSHECLHESSSQDIAMERREVCDICEKFFFHENDMKSHIMERHSSASRNFCKCCNILFKNVVDYLKHITDHGTNVTVPVQFQLYRCRFCNDEFHKKKSLSMHTRMVHEYKAAEAIPNKKGRHVKNNTIFTIITRINSAKRTIKNMCYACNKHFKSARMLVTHKRKQHRARIFKCSRCHRYFKTKILRDEHIKSHRLRLRRK</sequence>
<evidence type="ECO:0000313" key="8">
    <source>
        <dbReference type="Proteomes" id="UP001162156"/>
    </source>
</evidence>
<evidence type="ECO:0000256" key="4">
    <source>
        <dbReference type="ARBA" id="ARBA00022833"/>
    </source>
</evidence>
<feature type="domain" description="C2H2-type" evidence="6">
    <location>
        <begin position="164"/>
        <end position="192"/>
    </location>
</feature>
<protein>
    <recommendedName>
        <fullName evidence="6">C2H2-type domain-containing protein</fullName>
    </recommendedName>
</protein>
<gene>
    <name evidence="7" type="ORF">NQ314_018753</name>
</gene>
<evidence type="ECO:0000256" key="3">
    <source>
        <dbReference type="ARBA" id="ARBA00022771"/>
    </source>
</evidence>
<dbReference type="PANTHER" id="PTHR24379">
    <property type="entry name" value="KRAB AND ZINC FINGER DOMAIN-CONTAINING"/>
    <property type="match status" value="1"/>
</dbReference>
<keyword evidence="2" id="KW-0677">Repeat</keyword>
<reference evidence="7" key="1">
    <citation type="journal article" date="2023" name="Insect Mol. Biol.">
        <title>Genome sequencing provides insights into the evolution of gene families encoding plant cell wall-degrading enzymes in longhorned beetles.</title>
        <authorList>
            <person name="Shin N.R."/>
            <person name="Okamura Y."/>
            <person name="Kirsch R."/>
            <person name="Pauchet Y."/>
        </authorList>
    </citation>
    <scope>NUCLEOTIDE SEQUENCE</scope>
    <source>
        <strain evidence="7">RBIC_L_NR</strain>
    </source>
</reference>
<dbReference type="SUPFAM" id="SSF57667">
    <property type="entry name" value="beta-beta-alpha zinc fingers"/>
    <property type="match status" value="1"/>
</dbReference>
<dbReference type="Gene3D" id="3.30.160.60">
    <property type="entry name" value="Classic Zinc Finger"/>
    <property type="match status" value="2"/>
</dbReference>
<evidence type="ECO:0000256" key="2">
    <source>
        <dbReference type="ARBA" id="ARBA00022737"/>
    </source>
</evidence>
<dbReference type="GO" id="GO:0008270">
    <property type="term" value="F:zinc ion binding"/>
    <property type="evidence" value="ECO:0007669"/>
    <property type="project" value="UniProtKB-KW"/>
</dbReference>
<proteinExistence type="predicted"/>
<evidence type="ECO:0000313" key="7">
    <source>
        <dbReference type="EMBL" id="KAJ8928659.1"/>
    </source>
</evidence>
<organism evidence="7 8">
    <name type="scientific">Rhamnusium bicolor</name>
    <dbReference type="NCBI Taxonomy" id="1586634"/>
    <lineage>
        <taxon>Eukaryota</taxon>
        <taxon>Metazoa</taxon>
        <taxon>Ecdysozoa</taxon>
        <taxon>Arthropoda</taxon>
        <taxon>Hexapoda</taxon>
        <taxon>Insecta</taxon>
        <taxon>Pterygota</taxon>
        <taxon>Neoptera</taxon>
        <taxon>Endopterygota</taxon>
        <taxon>Coleoptera</taxon>
        <taxon>Polyphaga</taxon>
        <taxon>Cucujiformia</taxon>
        <taxon>Chrysomeloidea</taxon>
        <taxon>Cerambycidae</taxon>
        <taxon>Lepturinae</taxon>
        <taxon>Rhagiini</taxon>
        <taxon>Rhamnusium</taxon>
    </lineage>
</organism>
<dbReference type="SMART" id="SM00355">
    <property type="entry name" value="ZnF_C2H2"/>
    <property type="match status" value="7"/>
</dbReference>
<keyword evidence="1" id="KW-0479">Metal-binding</keyword>
<keyword evidence="8" id="KW-1185">Reference proteome</keyword>
<evidence type="ECO:0000256" key="5">
    <source>
        <dbReference type="PROSITE-ProRule" id="PRU00042"/>
    </source>
</evidence>
<name>A0AAV8WPJ3_9CUCU</name>
<dbReference type="Pfam" id="PF12874">
    <property type="entry name" value="zf-met"/>
    <property type="match status" value="1"/>
</dbReference>
<evidence type="ECO:0000256" key="1">
    <source>
        <dbReference type="ARBA" id="ARBA00022723"/>
    </source>
</evidence>
<dbReference type="Proteomes" id="UP001162156">
    <property type="component" value="Unassembled WGS sequence"/>
</dbReference>
<accession>A0AAV8WPJ3</accession>